<evidence type="ECO:0000313" key="3">
    <source>
        <dbReference type="Proteomes" id="UP001497382"/>
    </source>
</evidence>
<dbReference type="GO" id="GO:0004061">
    <property type="term" value="F:arylformamidase activity"/>
    <property type="evidence" value="ECO:0007669"/>
    <property type="project" value="InterPro"/>
</dbReference>
<dbReference type="Proteomes" id="UP001497382">
    <property type="component" value="Unassembled WGS sequence"/>
</dbReference>
<sequence>MSVDIPNSTFPGTHVTLMEKNIYALENVNNLQLMPPTGATVFVMPMNLKGASGAPCRIFAQLPGGTTSGGVGYIAFSSSFVLVLAVTVGSLALSRT</sequence>
<dbReference type="InterPro" id="IPR037175">
    <property type="entry name" value="KFase_sf"/>
</dbReference>
<feature type="transmembrane region" description="Helical" evidence="1">
    <location>
        <begin position="71"/>
        <end position="93"/>
    </location>
</feature>
<dbReference type="SUPFAM" id="SSF102198">
    <property type="entry name" value="Putative cyclase"/>
    <property type="match status" value="1"/>
</dbReference>
<dbReference type="GO" id="GO:0019441">
    <property type="term" value="P:L-tryptophan catabolic process to kynurenine"/>
    <property type="evidence" value="ECO:0007669"/>
    <property type="project" value="InterPro"/>
</dbReference>
<dbReference type="AlphaFoldDB" id="A0AAV1Z035"/>
<keyword evidence="1" id="KW-1133">Transmembrane helix</keyword>
<evidence type="ECO:0000313" key="2">
    <source>
        <dbReference type="EMBL" id="CAL1264655.1"/>
    </source>
</evidence>
<reference evidence="2 3" key="1">
    <citation type="submission" date="2024-04" db="EMBL/GenBank/DDBJ databases">
        <authorList>
            <person name="Rising A."/>
            <person name="Reimegard J."/>
            <person name="Sonavane S."/>
            <person name="Akerstrom W."/>
            <person name="Nylinder S."/>
            <person name="Hedman E."/>
            <person name="Kallberg Y."/>
        </authorList>
    </citation>
    <scope>NUCLEOTIDE SEQUENCE [LARGE SCALE GENOMIC DNA]</scope>
</reference>
<organism evidence="2 3">
    <name type="scientific">Larinioides sclopetarius</name>
    <dbReference type="NCBI Taxonomy" id="280406"/>
    <lineage>
        <taxon>Eukaryota</taxon>
        <taxon>Metazoa</taxon>
        <taxon>Ecdysozoa</taxon>
        <taxon>Arthropoda</taxon>
        <taxon>Chelicerata</taxon>
        <taxon>Arachnida</taxon>
        <taxon>Araneae</taxon>
        <taxon>Araneomorphae</taxon>
        <taxon>Entelegynae</taxon>
        <taxon>Araneoidea</taxon>
        <taxon>Araneidae</taxon>
        <taxon>Larinioides</taxon>
    </lineage>
</organism>
<comment type="caution">
    <text evidence="2">The sequence shown here is derived from an EMBL/GenBank/DDBJ whole genome shotgun (WGS) entry which is preliminary data.</text>
</comment>
<protein>
    <submittedName>
        <fullName evidence="2">Uncharacterized protein</fullName>
    </submittedName>
</protein>
<proteinExistence type="predicted"/>
<dbReference type="EMBL" id="CAXIEN010000014">
    <property type="protein sequence ID" value="CAL1264655.1"/>
    <property type="molecule type" value="Genomic_DNA"/>
</dbReference>
<name>A0AAV1Z035_9ARAC</name>
<keyword evidence="3" id="KW-1185">Reference proteome</keyword>
<evidence type="ECO:0000256" key="1">
    <source>
        <dbReference type="SAM" id="Phobius"/>
    </source>
</evidence>
<dbReference type="Gene3D" id="3.50.30.50">
    <property type="entry name" value="Putative cyclase"/>
    <property type="match status" value="1"/>
</dbReference>
<gene>
    <name evidence="2" type="ORF">LARSCL_LOCUS2100</name>
</gene>
<keyword evidence="1" id="KW-0812">Transmembrane</keyword>
<accession>A0AAV1Z035</accession>
<keyword evidence="1" id="KW-0472">Membrane</keyword>